<organism evidence="2 3">
    <name type="scientific">Paenibacillus herberti</name>
    <dbReference type="NCBI Taxonomy" id="1619309"/>
    <lineage>
        <taxon>Bacteria</taxon>
        <taxon>Bacillati</taxon>
        <taxon>Bacillota</taxon>
        <taxon>Bacilli</taxon>
        <taxon>Bacillales</taxon>
        <taxon>Paenibacillaceae</taxon>
        <taxon>Paenibacillus</taxon>
    </lineage>
</organism>
<dbReference type="Pfam" id="PF07561">
    <property type="entry name" value="DUF1540"/>
    <property type="match status" value="1"/>
</dbReference>
<dbReference type="InterPro" id="IPR011437">
    <property type="entry name" value="DUF1540"/>
</dbReference>
<evidence type="ECO:0000313" key="2">
    <source>
        <dbReference type="EMBL" id="OXM15633.1"/>
    </source>
</evidence>
<protein>
    <submittedName>
        <fullName evidence="2">DUF1540 domain-containing protein</fullName>
    </submittedName>
</protein>
<gene>
    <name evidence="2" type="ORF">CGZ75_02560</name>
</gene>
<evidence type="ECO:0000313" key="3">
    <source>
        <dbReference type="Proteomes" id="UP000215145"/>
    </source>
</evidence>
<dbReference type="RefSeq" id="WP_089522726.1">
    <property type="nucleotide sequence ID" value="NZ_NMUQ01000001.1"/>
</dbReference>
<dbReference type="Proteomes" id="UP000215145">
    <property type="component" value="Unassembled WGS sequence"/>
</dbReference>
<reference evidence="2 3" key="1">
    <citation type="submission" date="2017-07" db="EMBL/GenBank/DDBJ databases">
        <title>Paenibacillus herberti R33 genome sequencing and assembly.</title>
        <authorList>
            <person name="Su W."/>
        </authorList>
    </citation>
    <scope>NUCLEOTIDE SEQUENCE [LARGE SCALE GENOMIC DNA]</scope>
    <source>
        <strain evidence="2 3">R33</strain>
    </source>
</reference>
<proteinExistence type="predicted"/>
<keyword evidence="3" id="KW-1185">Reference proteome</keyword>
<name>A0A229P079_9BACL</name>
<comment type="caution">
    <text evidence="2">The sequence shown here is derived from an EMBL/GenBank/DDBJ whole genome shotgun (WGS) entry which is preliminary data.</text>
</comment>
<dbReference type="EMBL" id="NMUQ01000001">
    <property type="protein sequence ID" value="OXM15633.1"/>
    <property type="molecule type" value="Genomic_DNA"/>
</dbReference>
<dbReference type="AlphaFoldDB" id="A0A229P079"/>
<dbReference type="OrthoDB" id="1681234at2"/>
<accession>A0A229P079</accession>
<feature type="domain" description="DUF1540" evidence="1">
    <location>
        <begin position="5"/>
        <end position="66"/>
    </location>
</feature>
<sequence length="72" mass="7609">MPKGVACSVSNCAFWDEGNQCGAQAINIEIDKHAHADLSTEFAGGELGADHQDKAEESSATCCHTFQPKDNA</sequence>
<evidence type="ECO:0000259" key="1">
    <source>
        <dbReference type="Pfam" id="PF07561"/>
    </source>
</evidence>